<dbReference type="InterPro" id="IPR002772">
    <property type="entry name" value="Glyco_hydro_3_C"/>
</dbReference>
<keyword evidence="2 4" id="KW-0378">Hydrolase</keyword>
<dbReference type="Pfam" id="PF14310">
    <property type="entry name" value="Fn3-like"/>
    <property type="match status" value="1"/>
</dbReference>
<dbReference type="PROSITE" id="PS00775">
    <property type="entry name" value="GLYCOSYL_HYDROL_F3"/>
    <property type="match status" value="1"/>
</dbReference>
<feature type="chain" id="PRO_5016006963" evidence="6">
    <location>
        <begin position="22"/>
        <end position="795"/>
    </location>
</feature>
<dbReference type="Pfam" id="PF01915">
    <property type="entry name" value="Glyco_hydro_3_C"/>
    <property type="match status" value="1"/>
</dbReference>
<reference evidence="8 9" key="1">
    <citation type="submission" date="2018-06" db="EMBL/GenBank/DDBJ databases">
        <title>Genomic Encyclopedia of Archaeal and Bacterial Type Strains, Phase II (KMG-II): from individual species to whole genera.</title>
        <authorList>
            <person name="Goeker M."/>
        </authorList>
    </citation>
    <scope>NUCLEOTIDE SEQUENCE [LARGE SCALE GENOMIC DNA]</scope>
    <source>
        <strain evidence="8 9">DSM 23241</strain>
    </source>
</reference>
<evidence type="ECO:0000256" key="6">
    <source>
        <dbReference type="SAM" id="SignalP"/>
    </source>
</evidence>
<dbReference type="FunFam" id="2.60.40.10:FF:000495">
    <property type="entry name" value="Periplasmic beta-glucosidase"/>
    <property type="match status" value="1"/>
</dbReference>
<feature type="region of interest" description="Disordered" evidence="5">
    <location>
        <begin position="52"/>
        <end position="78"/>
    </location>
</feature>
<dbReference type="RefSeq" id="WP_111294822.1">
    <property type="nucleotide sequence ID" value="NZ_QKZV01000004.1"/>
</dbReference>
<dbReference type="PANTHER" id="PTHR42715">
    <property type="entry name" value="BETA-GLUCOSIDASE"/>
    <property type="match status" value="1"/>
</dbReference>
<accession>A0A2W7THN2</accession>
<feature type="signal peptide" evidence="6">
    <location>
        <begin position="1"/>
        <end position="21"/>
    </location>
</feature>
<evidence type="ECO:0000313" key="8">
    <source>
        <dbReference type="EMBL" id="PZX62792.1"/>
    </source>
</evidence>
<dbReference type="InterPro" id="IPR036881">
    <property type="entry name" value="Glyco_hydro_3_C_sf"/>
</dbReference>
<protein>
    <submittedName>
        <fullName evidence="8">Beta-glucosidase</fullName>
    </submittedName>
</protein>
<dbReference type="Gene3D" id="3.20.20.300">
    <property type="entry name" value="Glycoside hydrolase, family 3, N-terminal domain"/>
    <property type="match status" value="1"/>
</dbReference>
<dbReference type="Proteomes" id="UP000249720">
    <property type="component" value="Unassembled WGS sequence"/>
</dbReference>
<dbReference type="SUPFAM" id="SSF52279">
    <property type="entry name" value="Beta-D-glucan exohydrolase, C-terminal domain"/>
    <property type="match status" value="1"/>
</dbReference>
<evidence type="ECO:0000256" key="1">
    <source>
        <dbReference type="ARBA" id="ARBA00005336"/>
    </source>
</evidence>
<name>A0A2W7THN2_9BACT</name>
<dbReference type="InterPro" id="IPR050288">
    <property type="entry name" value="Cellulose_deg_GH3"/>
</dbReference>
<feature type="domain" description="Fibronectin type III-like" evidence="7">
    <location>
        <begin position="687"/>
        <end position="758"/>
    </location>
</feature>
<evidence type="ECO:0000256" key="5">
    <source>
        <dbReference type="SAM" id="MobiDB-lite"/>
    </source>
</evidence>
<keyword evidence="3" id="KW-0119">Carbohydrate metabolism</keyword>
<dbReference type="InterPro" id="IPR019800">
    <property type="entry name" value="Glyco_hydro_3_AS"/>
</dbReference>
<dbReference type="InterPro" id="IPR001764">
    <property type="entry name" value="Glyco_hydro_3_N"/>
</dbReference>
<dbReference type="PRINTS" id="PR00133">
    <property type="entry name" value="GLHYDRLASE3"/>
</dbReference>
<dbReference type="SMART" id="SM01217">
    <property type="entry name" value="Fn3_like"/>
    <property type="match status" value="1"/>
</dbReference>
<gene>
    <name evidence="8" type="ORF">LX80_01486</name>
</gene>
<dbReference type="PANTHER" id="PTHR42715:SF10">
    <property type="entry name" value="BETA-GLUCOSIDASE"/>
    <property type="match status" value="1"/>
</dbReference>
<dbReference type="AlphaFoldDB" id="A0A2W7THN2"/>
<sequence length="795" mass="86456">MKPLYILTALALLYSGQTILAQSPKAKQLVGQMTLEQKVELVVGMGMRLPGPTAASDKKDTAKHATPGFQLPPSLPQDASIPEKVPGAAGRTHAIPSLGLPSLTLSDGPAGVRINPILPDHPNQTYYATAWPVGTLLASSWDTSLVQSVGKAFGREIQQYGIDVILGPAMNIQRNPLGGRNFEYYSEDPLVSGHIAAAMVRGVQQNGVGTSIKHFVANNQETNRNSVNTIVSERALREIYLKGFEIAVKEAQPWTVMSSYNLINGTYTSESHDLLTDILRNEWGFKGLVMTDWFGGKDAVAQMKAGNDLLMPGTILQYNAILTAVKNGTLSEDVINRNAARVVDLIFESPTYKKIPYTDKPDLKANAQISRKAATEGMVLLQNNNNALPLTIKNNKQIALFGNTSYDIIAGGTGSGDVNKAYTISLDKGLLNAGYSIDKNLIEAYTTYIAEEKAKQPKPRFFFELVPRVKEMNLEEPLLQTEAQNAAAAIITIGRNAGEGADRKVENDFTLSTEEKSMIQKVCEAFHAQNKKVIVVLNIGGVIETDSWRSWPDAILLAWQPGLEAGNAIADVVSGKVNPSGKLAVTFPIRYEDEPSAKNFPGKELEPNEHKGFSLFGVPAEVIYEEGIYVGYRYFTTFHVNTAYPFGYGLSYTQFNMKPLQLSANVMKQNIVVKVTVTNTGKVAGKEVVQLYVSAPHSKIGKPAEELKAFAKTPLLQPGQSTTISFALTPADLASFVTDQAAWIADAGNYTIKVGNSSANILQTATFQLPQQVITEKVKNLMVPQQPIHELQPAD</sequence>
<keyword evidence="9" id="KW-1185">Reference proteome</keyword>
<comment type="similarity">
    <text evidence="1 4">Belongs to the glycosyl hydrolase 3 family.</text>
</comment>
<evidence type="ECO:0000313" key="9">
    <source>
        <dbReference type="Proteomes" id="UP000249720"/>
    </source>
</evidence>
<comment type="caution">
    <text evidence="8">The sequence shown here is derived from an EMBL/GenBank/DDBJ whole genome shotgun (WGS) entry which is preliminary data.</text>
</comment>
<dbReference type="EMBL" id="QKZV01000004">
    <property type="protein sequence ID" value="PZX62792.1"/>
    <property type="molecule type" value="Genomic_DNA"/>
</dbReference>
<dbReference type="OrthoDB" id="721009at2"/>
<dbReference type="SUPFAM" id="SSF51445">
    <property type="entry name" value="(Trans)glycosidases"/>
    <property type="match status" value="1"/>
</dbReference>
<evidence type="ECO:0000256" key="4">
    <source>
        <dbReference type="RuleBase" id="RU361161"/>
    </source>
</evidence>
<evidence type="ECO:0000256" key="2">
    <source>
        <dbReference type="ARBA" id="ARBA00022801"/>
    </source>
</evidence>
<proteinExistence type="inferred from homology"/>
<keyword evidence="6" id="KW-0732">Signal</keyword>
<keyword evidence="4" id="KW-0326">Glycosidase</keyword>
<dbReference type="Gene3D" id="2.60.40.10">
    <property type="entry name" value="Immunoglobulins"/>
    <property type="match status" value="1"/>
</dbReference>
<dbReference type="InterPro" id="IPR013783">
    <property type="entry name" value="Ig-like_fold"/>
</dbReference>
<evidence type="ECO:0000259" key="7">
    <source>
        <dbReference type="SMART" id="SM01217"/>
    </source>
</evidence>
<dbReference type="InterPro" id="IPR036962">
    <property type="entry name" value="Glyco_hydro_3_N_sf"/>
</dbReference>
<dbReference type="InterPro" id="IPR026891">
    <property type="entry name" value="Fn3-like"/>
</dbReference>
<dbReference type="Pfam" id="PF00933">
    <property type="entry name" value="Glyco_hydro_3"/>
    <property type="match status" value="1"/>
</dbReference>
<dbReference type="Gene3D" id="3.40.50.1700">
    <property type="entry name" value="Glycoside hydrolase family 3 C-terminal domain"/>
    <property type="match status" value="1"/>
</dbReference>
<dbReference type="GO" id="GO:0005975">
    <property type="term" value="P:carbohydrate metabolic process"/>
    <property type="evidence" value="ECO:0007669"/>
    <property type="project" value="InterPro"/>
</dbReference>
<dbReference type="GO" id="GO:0008422">
    <property type="term" value="F:beta-glucosidase activity"/>
    <property type="evidence" value="ECO:0007669"/>
    <property type="project" value="UniProtKB-ARBA"/>
</dbReference>
<evidence type="ECO:0000256" key="3">
    <source>
        <dbReference type="ARBA" id="ARBA00023277"/>
    </source>
</evidence>
<organism evidence="8 9">
    <name type="scientific">Hydrotalea sandarakina</name>
    <dbReference type="NCBI Taxonomy" id="1004304"/>
    <lineage>
        <taxon>Bacteria</taxon>
        <taxon>Pseudomonadati</taxon>
        <taxon>Bacteroidota</taxon>
        <taxon>Chitinophagia</taxon>
        <taxon>Chitinophagales</taxon>
        <taxon>Chitinophagaceae</taxon>
        <taxon>Hydrotalea</taxon>
    </lineage>
</organism>
<dbReference type="InterPro" id="IPR017853">
    <property type="entry name" value="GH"/>
</dbReference>